<evidence type="ECO:0000256" key="1">
    <source>
        <dbReference type="SAM" id="Phobius"/>
    </source>
</evidence>
<dbReference type="RefSeq" id="WP_015382748.1">
    <property type="nucleotide sequence ID" value="NZ_CP013654.1"/>
</dbReference>
<evidence type="ECO:0000313" key="3">
    <source>
        <dbReference type="EMBL" id="AEW31042.1"/>
    </source>
</evidence>
<feature type="transmembrane region" description="Helical" evidence="1">
    <location>
        <begin position="69"/>
        <end position="90"/>
    </location>
</feature>
<keyword evidence="1" id="KW-0812">Transmembrane</keyword>
<keyword evidence="1" id="KW-0472">Membrane</keyword>
<keyword evidence="1" id="KW-1133">Transmembrane helix</keyword>
<accession>G9LQ71</accession>
<dbReference type="Pfam" id="PF14317">
    <property type="entry name" value="YcxB"/>
    <property type="match status" value="1"/>
</dbReference>
<dbReference type="InterPro" id="IPR025588">
    <property type="entry name" value="YcxB-like_C"/>
</dbReference>
<name>G9LQ71_BACIU</name>
<reference evidence="3" key="1">
    <citation type="journal article" date="2012" name="J. Mol. Microbiol. Biotechnol.">
        <title>ESI LC-MS and MS/MS Characterization of Antifungal Cyclic Lipopeptides Produced by Bacillus subtilis XF-1.</title>
        <authorList>
            <person name="Li X.-Y."/>
            <person name="Mao Z.-C."/>
            <person name="Wang Y.-H."/>
            <person name="Wu Y.-X."/>
            <person name="He Y.-Q."/>
            <person name="Long C.-L."/>
        </authorList>
    </citation>
    <scope>NUCLEOTIDE SEQUENCE</scope>
    <source>
        <strain evidence="3">XF-1</strain>
    </source>
</reference>
<feature type="domain" description="YcxB-like C-terminal" evidence="2">
    <location>
        <begin position="109"/>
        <end position="169"/>
    </location>
</feature>
<organism evidence="3">
    <name type="scientific">Bacillus subtilis subsp. subtilis</name>
    <dbReference type="NCBI Taxonomy" id="135461"/>
    <lineage>
        <taxon>Bacteria</taxon>
        <taxon>Bacillati</taxon>
        <taxon>Bacillota</taxon>
        <taxon>Bacilli</taxon>
        <taxon>Bacillales</taxon>
        <taxon>Bacillaceae</taxon>
        <taxon>Bacillus</taxon>
    </lineage>
</organism>
<gene>
    <name evidence="3" type="primary">ycxB</name>
</gene>
<sequence length="185" mass="22006">MVQYASESINLPGEITFKDVREIFFYQIAKLSCFYFLLFCAIFAAVNFINGWPRIVYGSDALNLFMNSMLIIVMSVLFTLLLLLLLYVKFSRAYKKNERMKSKRTYTLNQEGIRICSKKYDLIFNWDEITAVFEYKNIFRVNTSSGQYIAIPKRFFHSKEEVNRFKEIILKNTETKKLKFKKDQH</sequence>
<protein>
    <recommendedName>
        <fullName evidence="2">YcxB-like C-terminal domain-containing protein</fullName>
    </recommendedName>
</protein>
<feature type="transmembrane region" description="Helical" evidence="1">
    <location>
        <begin position="28"/>
        <end position="49"/>
    </location>
</feature>
<dbReference type="AlphaFoldDB" id="G9LQ71"/>
<dbReference type="EMBL" id="JQ073775">
    <property type="protein sequence ID" value="AEW31042.1"/>
    <property type="molecule type" value="Genomic_DNA"/>
</dbReference>
<evidence type="ECO:0000259" key="2">
    <source>
        <dbReference type="Pfam" id="PF14317"/>
    </source>
</evidence>
<proteinExistence type="predicted"/>